<keyword evidence="1" id="KW-0597">Phosphoprotein</keyword>
<protein>
    <recommendedName>
        <fullName evidence="3">FHA domain-containing protein</fullName>
    </recommendedName>
</protein>
<dbReference type="InterPro" id="IPR008984">
    <property type="entry name" value="SMAD_FHA_dom_sf"/>
</dbReference>
<dbReference type="AlphaFoldDB" id="A0A917JTZ7"/>
<dbReference type="InterPro" id="IPR050923">
    <property type="entry name" value="Cell_Proc_Reg/RNA_Proc"/>
</dbReference>
<sequence>MNQTWYRTPAPSKDVTWFEPTSLWTEQSRSPEAGAKSVPPPRAPVEPEARPRLVIHRGPDAGTGFALGTPRVTIGRARDCDIVVDDATVARHHAELRWRDGAYVLEDRGSLTGTYLNRRLVERAELADGDEIWVGKARFLFRAGS</sequence>
<dbReference type="PROSITE" id="PS50006">
    <property type="entry name" value="FHA_DOMAIN"/>
    <property type="match status" value="1"/>
</dbReference>
<reference evidence="5" key="3">
    <citation type="submission" date="2020-09" db="EMBL/GenBank/DDBJ databases">
        <authorList>
            <person name="Sun Q."/>
            <person name="Zhou Y."/>
        </authorList>
    </citation>
    <scope>NUCLEOTIDE SEQUENCE</scope>
    <source>
        <strain evidence="5">CGMCC 4.7206</strain>
    </source>
</reference>
<reference evidence="5 6" key="1">
    <citation type="journal article" date="2014" name="Int. J. Syst. Evol. Microbiol.">
        <title>Complete genome sequence of Corynebacterium casei LMG S-19264T (=DSM 44701T), isolated from a smear-ripened cheese.</title>
        <authorList>
            <consortium name="US DOE Joint Genome Institute (JGI-PGF)"/>
            <person name="Walter F."/>
            <person name="Albersmeier A."/>
            <person name="Kalinowski J."/>
            <person name="Ruckert C."/>
        </authorList>
    </citation>
    <scope>NUCLEOTIDE SEQUENCE [LARGE SCALE GENOMIC DNA]</scope>
    <source>
        <strain evidence="5 6">CGMCC 4.7206</strain>
    </source>
</reference>
<feature type="domain" description="FHA" evidence="3">
    <location>
        <begin position="72"/>
        <end position="121"/>
    </location>
</feature>
<evidence type="ECO:0000256" key="1">
    <source>
        <dbReference type="ARBA" id="ARBA00022553"/>
    </source>
</evidence>
<dbReference type="Pfam" id="PF00498">
    <property type="entry name" value="FHA"/>
    <property type="match status" value="1"/>
</dbReference>
<dbReference type="RefSeq" id="WP_229680070.1">
    <property type="nucleotide sequence ID" value="NZ_BAAAHC010000019.1"/>
</dbReference>
<keyword evidence="7" id="KW-1185">Reference proteome</keyword>
<dbReference type="SMART" id="SM00240">
    <property type="entry name" value="FHA"/>
    <property type="match status" value="1"/>
</dbReference>
<organism evidence="5 6">
    <name type="scientific">Saccharopolyspora thermophila</name>
    <dbReference type="NCBI Taxonomy" id="89367"/>
    <lineage>
        <taxon>Bacteria</taxon>
        <taxon>Bacillati</taxon>
        <taxon>Actinomycetota</taxon>
        <taxon>Actinomycetes</taxon>
        <taxon>Pseudonocardiales</taxon>
        <taxon>Pseudonocardiaceae</taxon>
        <taxon>Saccharopolyspora</taxon>
    </lineage>
</organism>
<comment type="caution">
    <text evidence="5">The sequence shown here is derived from an EMBL/GenBank/DDBJ whole genome shotgun (WGS) entry which is preliminary data.</text>
</comment>
<evidence type="ECO:0000313" key="7">
    <source>
        <dbReference type="Proteomes" id="UP001500220"/>
    </source>
</evidence>
<feature type="region of interest" description="Disordered" evidence="2">
    <location>
        <begin position="23"/>
        <end position="48"/>
    </location>
</feature>
<dbReference type="EMBL" id="BMMT01000007">
    <property type="protein sequence ID" value="GGI86708.1"/>
    <property type="molecule type" value="Genomic_DNA"/>
</dbReference>
<dbReference type="InterPro" id="IPR000253">
    <property type="entry name" value="FHA_dom"/>
</dbReference>
<dbReference type="Gene3D" id="2.60.200.20">
    <property type="match status" value="1"/>
</dbReference>
<reference evidence="4" key="4">
    <citation type="submission" date="2023-12" db="EMBL/GenBank/DDBJ databases">
        <authorList>
            <person name="Sun Q."/>
            <person name="Inoue M."/>
        </authorList>
    </citation>
    <scope>NUCLEOTIDE SEQUENCE</scope>
    <source>
        <strain evidence="4">JCM 10664</strain>
    </source>
</reference>
<reference evidence="4 7" key="2">
    <citation type="journal article" date="2019" name="Int. J. Syst. Evol. Microbiol.">
        <title>The Global Catalogue of Microorganisms (GCM) 10K type strain sequencing project: providing services to taxonomists for standard genome sequencing and annotation.</title>
        <authorList>
            <consortium name="The Broad Institute Genomics Platform"/>
            <consortium name="The Broad Institute Genome Sequencing Center for Infectious Disease"/>
            <person name="Wu L."/>
            <person name="Ma J."/>
        </authorList>
    </citation>
    <scope>NUCLEOTIDE SEQUENCE [LARGE SCALE GENOMIC DNA]</scope>
    <source>
        <strain evidence="4 7">JCM 10664</strain>
    </source>
</reference>
<gene>
    <name evidence="4" type="ORF">GCM10009545_42990</name>
    <name evidence="5" type="ORF">GCM10011581_24740</name>
</gene>
<dbReference type="PANTHER" id="PTHR23308">
    <property type="entry name" value="NUCLEAR INHIBITOR OF PROTEIN PHOSPHATASE-1"/>
    <property type="match status" value="1"/>
</dbReference>
<evidence type="ECO:0000313" key="6">
    <source>
        <dbReference type="Proteomes" id="UP000597989"/>
    </source>
</evidence>
<evidence type="ECO:0000313" key="5">
    <source>
        <dbReference type="EMBL" id="GGI86708.1"/>
    </source>
</evidence>
<dbReference type="SUPFAM" id="SSF49879">
    <property type="entry name" value="SMAD/FHA domain"/>
    <property type="match status" value="1"/>
</dbReference>
<proteinExistence type="predicted"/>
<dbReference type="EMBL" id="BAAAHC010000019">
    <property type="protein sequence ID" value="GAA0535755.1"/>
    <property type="molecule type" value="Genomic_DNA"/>
</dbReference>
<dbReference type="Proteomes" id="UP000597989">
    <property type="component" value="Unassembled WGS sequence"/>
</dbReference>
<accession>A0A917JTZ7</accession>
<evidence type="ECO:0000256" key="2">
    <source>
        <dbReference type="SAM" id="MobiDB-lite"/>
    </source>
</evidence>
<name>A0A917JTZ7_9PSEU</name>
<evidence type="ECO:0000259" key="3">
    <source>
        <dbReference type="PROSITE" id="PS50006"/>
    </source>
</evidence>
<dbReference type="Proteomes" id="UP001500220">
    <property type="component" value="Unassembled WGS sequence"/>
</dbReference>
<evidence type="ECO:0000313" key="4">
    <source>
        <dbReference type="EMBL" id="GAA0535755.1"/>
    </source>
</evidence>